<evidence type="ECO:0000313" key="1">
    <source>
        <dbReference type="EMBL" id="MDT0347044.1"/>
    </source>
</evidence>
<dbReference type="PRINTS" id="PR01955">
    <property type="entry name" value="LANCFRANKIA"/>
</dbReference>
<dbReference type="RefSeq" id="WP_311708167.1">
    <property type="nucleotide sequence ID" value="NZ_JAVREL010000026.1"/>
</dbReference>
<evidence type="ECO:0000313" key="2">
    <source>
        <dbReference type="Proteomes" id="UP001183246"/>
    </source>
</evidence>
<dbReference type="Gene3D" id="1.50.10.20">
    <property type="match status" value="1"/>
</dbReference>
<sequence>MNRFAAHLTTPEAAPPDEPWAAQSLATGAAGIALFHIERAHTRQGSWKQAHAWIRDAVTGEISAADTTGLFLGAPAIAFILHAASAGSSTRYRDALATMDAHVTKLAHRRAESAMARIDRGDCPVFREYDIFYGLVGIGAHLLRHDPGGSALERILRYLTALTEPLPGDGQALPGWWVAHDPHTRTSARYPRGHGNLGAAHGITGPLMLLSQAARRGITVNGQHEAIATICDWLDTWQQDGETGAWWPECVSFDDLRTGHPSQPGPARPSWCYGTPGIARAQQLAAIATGDTTRQRMAEHALAACLSDPAQLARLTDPGLCHGWAGVHQTVWHAAHDATTPTLAAFLPRLAEGLARHAQPTSQDVPGFLDGNAGTALALLTAARNVVPISGWDACLLID</sequence>
<organism evidence="1 2">
    <name type="scientific">Streptomyces litchfieldiae</name>
    <dbReference type="NCBI Taxonomy" id="3075543"/>
    <lineage>
        <taxon>Bacteria</taxon>
        <taxon>Bacillati</taxon>
        <taxon>Actinomycetota</taxon>
        <taxon>Actinomycetes</taxon>
        <taxon>Kitasatosporales</taxon>
        <taxon>Streptomycetaceae</taxon>
        <taxon>Streptomyces</taxon>
    </lineage>
</organism>
<dbReference type="Proteomes" id="UP001183246">
    <property type="component" value="Unassembled WGS sequence"/>
</dbReference>
<dbReference type="Pfam" id="PF05147">
    <property type="entry name" value="LANC_like"/>
    <property type="match status" value="1"/>
</dbReference>
<accession>A0ABU2MZJ5</accession>
<proteinExistence type="predicted"/>
<name>A0ABU2MZJ5_9ACTN</name>
<keyword evidence="2" id="KW-1185">Reference proteome</keyword>
<protein>
    <submittedName>
        <fullName evidence="1">Lanthionine synthetase C family protein</fullName>
    </submittedName>
</protein>
<dbReference type="InterPro" id="IPR033889">
    <property type="entry name" value="LanC"/>
</dbReference>
<comment type="caution">
    <text evidence="1">The sequence shown here is derived from an EMBL/GenBank/DDBJ whole genome shotgun (WGS) entry which is preliminary data.</text>
</comment>
<reference evidence="2" key="1">
    <citation type="submission" date="2023-07" db="EMBL/GenBank/DDBJ databases">
        <title>30 novel species of actinomycetes from the DSMZ collection.</title>
        <authorList>
            <person name="Nouioui I."/>
        </authorList>
    </citation>
    <scope>NUCLEOTIDE SEQUENCE [LARGE SCALE GENOMIC DNA]</scope>
    <source>
        <strain evidence="2">DSM 44938</strain>
    </source>
</reference>
<dbReference type="SMART" id="SM01260">
    <property type="entry name" value="LANC_like"/>
    <property type="match status" value="1"/>
</dbReference>
<dbReference type="SUPFAM" id="SSF158745">
    <property type="entry name" value="LanC-like"/>
    <property type="match status" value="1"/>
</dbReference>
<dbReference type="CDD" id="cd04793">
    <property type="entry name" value="LanC"/>
    <property type="match status" value="1"/>
</dbReference>
<dbReference type="PRINTS" id="PR01950">
    <property type="entry name" value="LANCSUPER"/>
</dbReference>
<dbReference type="InterPro" id="IPR007822">
    <property type="entry name" value="LANC-like"/>
</dbReference>
<gene>
    <name evidence="1" type="ORF">RM590_31340</name>
</gene>
<dbReference type="EMBL" id="JAVREL010000026">
    <property type="protein sequence ID" value="MDT0347044.1"/>
    <property type="molecule type" value="Genomic_DNA"/>
</dbReference>